<protein>
    <submittedName>
        <fullName evidence="2">DUF2959 domain-containing protein</fullName>
    </submittedName>
</protein>
<organism evidence="2 3">
    <name type="scientific">Roseibacillus persicicus</name>
    <dbReference type="NCBI Taxonomy" id="454148"/>
    <lineage>
        <taxon>Bacteria</taxon>
        <taxon>Pseudomonadati</taxon>
        <taxon>Verrucomicrobiota</taxon>
        <taxon>Verrucomicrobiia</taxon>
        <taxon>Verrucomicrobiales</taxon>
        <taxon>Verrucomicrobiaceae</taxon>
        <taxon>Roseibacillus</taxon>
    </lineage>
</organism>
<dbReference type="Pfam" id="PF11172">
    <property type="entry name" value="DUF2959"/>
    <property type="match status" value="1"/>
</dbReference>
<accession>A0A918WN46</accession>
<keyword evidence="1" id="KW-0732">Signal</keyword>
<dbReference type="AlphaFoldDB" id="A0A918WN46"/>
<dbReference type="RefSeq" id="WP_189570765.1">
    <property type="nucleotide sequence ID" value="NZ_BMXI01000011.1"/>
</dbReference>
<sequence>MKRLFPLTLLVLALGLGSCSTAYYGAMDKLGFEKRHILVNRVKKAKSSQIEAKEQFSSALDEFIAVSNYKGGELEKMYRRIESAYGKSEARAKDVRGRNNAVESTGKALFREWNKEIKTFSDPELASASRTQYNAAQDRFDELQTAMRSAEAKLDPVLKKFRDQTLFLKHNLNAKAISALESQVVQVKVDVARLIRDMERSIEEADRFISEMR</sequence>
<name>A0A918WN46_9BACT</name>
<gene>
    <name evidence="2" type="ORF">GCM10007100_26950</name>
</gene>
<evidence type="ECO:0000313" key="2">
    <source>
        <dbReference type="EMBL" id="GHC58543.1"/>
    </source>
</evidence>
<reference evidence="2" key="1">
    <citation type="journal article" date="2014" name="Int. J. Syst. Evol. Microbiol.">
        <title>Complete genome sequence of Corynebacterium casei LMG S-19264T (=DSM 44701T), isolated from a smear-ripened cheese.</title>
        <authorList>
            <consortium name="US DOE Joint Genome Institute (JGI-PGF)"/>
            <person name="Walter F."/>
            <person name="Albersmeier A."/>
            <person name="Kalinowski J."/>
            <person name="Ruckert C."/>
        </authorList>
    </citation>
    <scope>NUCLEOTIDE SEQUENCE</scope>
    <source>
        <strain evidence="2">KCTC 12988</strain>
    </source>
</reference>
<feature type="chain" id="PRO_5037340671" evidence="1">
    <location>
        <begin position="23"/>
        <end position="213"/>
    </location>
</feature>
<keyword evidence="3" id="KW-1185">Reference proteome</keyword>
<evidence type="ECO:0000313" key="3">
    <source>
        <dbReference type="Proteomes" id="UP000644507"/>
    </source>
</evidence>
<reference evidence="2" key="2">
    <citation type="submission" date="2020-09" db="EMBL/GenBank/DDBJ databases">
        <authorList>
            <person name="Sun Q."/>
            <person name="Kim S."/>
        </authorList>
    </citation>
    <scope>NUCLEOTIDE SEQUENCE</scope>
    <source>
        <strain evidence="2">KCTC 12988</strain>
    </source>
</reference>
<dbReference type="Proteomes" id="UP000644507">
    <property type="component" value="Unassembled WGS sequence"/>
</dbReference>
<evidence type="ECO:0000256" key="1">
    <source>
        <dbReference type="SAM" id="SignalP"/>
    </source>
</evidence>
<dbReference type="EMBL" id="BMXI01000011">
    <property type="protein sequence ID" value="GHC58543.1"/>
    <property type="molecule type" value="Genomic_DNA"/>
</dbReference>
<proteinExistence type="predicted"/>
<comment type="caution">
    <text evidence="2">The sequence shown here is derived from an EMBL/GenBank/DDBJ whole genome shotgun (WGS) entry which is preliminary data.</text>
</comment>
<dbReference type="InterPro" id="IPR021342">
    <property type="entry name" value="DUF2959"/>
</dbReference>
<dbReference type="PROSITE" id="PS51257">
    <property type="entry name" value="PROKAR_LIPOPROTEIN"/>
    <property type="match status" value="1"/>
</dbReference>
<feature type="signal peptide" evidence="1">
    <location>
        <begin position="1"/>
        <end position="22"/>
    </location>
</feature>